<dbReference type="Proteomes" id="UP000515158">
    <property type="component" value="Unplaced"/>
</dbReference>
<sequence length="851" mass="93065">MSNDEDTPISILELWRLKFNMSLLGECRDINGLAVKHGLMYMAGPGECHQCVCESGVPKNCQDVMCHQPQNCSTFRKGARCCDFVCLDDLSSGKTDVVSLEGDFGLRLIASVITAILSFSLLFFLIHRLRQRKIRSGRQNRQMNEDERSLGSIGYITGSLGYLPGAMERYEEPAAHFPHYPLWKPPGNYFPRGEAPPPYEEAVAATRAEALAVAMASGNLHSAHPNYSRDALMGVSACNYNTYSAGNLLSGTAHRTIPINLATSASFTLQPDRYDDNPAAGGASCVSVSAGTVQVTATVTGPQIPRPDLLHSDIALIRQGDPSSRSSTLRRSDMTTRAEISHRPDQNLRADVGRNHRPEAFQWSDAPHRPDAGHRSDGVHCPDSAHCSNSSHRTDAGHRSDNNHRLETGLQLETVHGMDGIPRTELNQYSDSHRNDVNHRPDMPHRKETPHHLDPSHSHIQVDINDRSSHRPDNHHRHDFSHRDVGHRDMWRQDANDSVNFRGDERRLPSIPLPENSHSLPPHHSHSIHHQVHNVGQTLHQTATIHTHSYGRQLQTTTVGHMEIPAPIPGPDLDPKDRKAGSSKMVIPQLANVPKSGTGVYEDSFHTAVIDSSHLHTATLRRGKHHSTAGNGMVTLRRNPVPVATPTLKMVPSQPMLSDSTCVASSGMPGPTSSSSAISIPPPTIPSMEAQSNMACVSAPSTASVMAAIVAASPPRCTCPKASSPRCTCPGSCHSSIMSLAVNEASLPQNSNVSLAQAGLDDNDDYRSECENCKSTHSSNYYLDAEEPEPEITMTLHRKPADTSEENGNAYYRTSLTLPTRHRVIPLHGSGARDNWFSSMPESSSDDESDE</sequence>
<keyword evidence="3" id="KW-1185">Reference proteome</keyword>
<feature type="region of interest" description="Disordered" evidence="1">
    <location>
        <begin position="415"/>
        <end position="458"/>
    </location>
</feature>
<dbReference type="InParanoid" id="A0A6P8ZUJ2"/>
<dbReference type="InterPro" id="IPR042378">
    <property type="entry name" value="IDD"/>
</dbReference>
<evidence type="ECO:0000313" key="4">
    <source>
        <dbReference type="RefSeq" id="XP_034248968.1"/>
    </source>
</evidence>
<dbReference type="KEGG" id="tpal:117649891"/>
<feature type="region of interest" description="Disordered" evidence="1">
    <location>
        <begin position="829"/>
        <end position="851"/>
    </location>
</feature>
<dbReference type="GeneID" id="117649891"/>
<keyword evidence="2" id="KW-0812">Transmembrane</keyword>
<evidence type="ECO:0000313" key="3">
    <source>
        <dbReference type="Proteomes" id="UP000515158"/>
    </source>
</evidence>
<name>A0A6P8ZUJ2_THRPL</name>
<evidence type="ECO:0000256" key="2">
    <source>
        <dbReference type="SAM" id="Phobius"/>
    </source>
</evidence>
<keyword evidence="2" id="KW-0472">Membrane</keyword>
<reference evidence="4" key="1">
    <citation type="submission" date="2025-08" db="UniProtKB">
        <authorList>
            <consortium name="RefSeq"/>
        </authorList>
    </citation>
    <scope>IDENTIFICATION</scope>
    <source>
        <tissue evidence="4">Total insect</tissue>
    </source>
</reference>
<evidence type="ECO:0000256" key="1">
    <source>
        <dbReference type="SAM" id="MobiDB-lite"/>
    </source>
</evidence>
<dbReference type="GO" id="GO:0016020">
    <property type="term" value="C:membrane"/>
    <property type="evidence" value="ECO:0007669"/>
    <property type="project" value="TreeGrafter"/>
</dbReference>
<accession>A0A6P8ZUJ2</accession>
<feature type="compositionally biased region" description="Basic and acidic residues" evidence="1">
    <location>
        <begin position="431"/>
        <end position="457"/>
    </location>
</feature>
<feature type="compositionally biased region" description="Basic and acidic residues" evidence="1">
    <location>
        <begin position="366"/>
        <end position="380"/>
    </location>
</feature>
<feature type="region of interest" description="Disordered" evidence="1">
    <location>
        <begin position="317"/>
        <end position="403"/>
    </location>
</feature>
<proteinExistence type="predicted"/>
<gene>
    <name evidence="4" type="primary">LOC117649891</name>
</gene>
<protein>
    <submittedName>
        <fullName evidence="4">Uncharacterized protein LOC117649891 isoform X1</fullName>
    </submittedName>
</protein>
<keyword evidence="2" id="KW-1133">Transmembrane helix</keyword>
<dbReference type="FunCoup" id="A0A6P8ZUJ2">
    <property type="interactions" value="36"/>
</dbReference>
<feature type="compositionally biased region" description="Basic and acidic residues" evidence="1">
    <location>
        <begin position="392"/>
        <end position="403"/>
    </location>
</feature>
<feature type="transmembrane region" description="Helical" evidence="2">
    <location>
        <begin position="104"/>
        <end position="126"/>
    </location>
</feature>
<dbReference type="RefSeq" id="XP_034248968.1">
    <property type="nucleotide sequence ID" value="XM_034393077.1"/>
</dbReference>
<feature type="region of interest" description="Disordered" evidence="1">
    <location>
        <begin position="497"/>
        <end position="527"/>
    </location>
</feature>
<dbReference type="OrthoDB" id="6288751at2759"/>
<dbReference type="PANTHER" id="PTHR15256">
    <property type="entry name" value="INTEGRAL MEMBRANE PROTEIN DGCR2/IDD"/>
    <property type="match status" value="1"/>
</dbReference>
<dbReference type="AlphaFoldDB" id="A0A6P8ZUJ2"/>
<organism evidence="4">
    <name type="scientific">Thrips palmi</name>
    <name type="common">Melon thrips</name>
    <dbReference type="NCBI Taxonomy" id="161013"/>
    <lineage>
        <taxon>Eukaryota</taxon>
        <taxon>Metazoa</taxon>
        <taxon>Ecdysozoa</taxon>
        <taxon>Arthropoda</taxon>
        <taxon>Hexapoda</taxon>
        <taxon>Insecta</taxon>
        <taxon>Pterygota</taxon>
        <taxon>Neoptera</taxon>
        <taxon>Paraneoptera</taxon>
        <taxon>Thysanoptera</taxon>
        <taxon>Terebrantia</taxon>
        <taxon>Thripoidea</taxon>
        <taxon>Thripidae</taxon>
        <taxon>Thrips</taxon>
    </lineage>
</organism>
<feature type="compositionally biased region" description="Basic and acidic residues" evidence="1">
    <location>
        <begin position="330"/>
        <end position="359"/>
    </location>
</feature>
<dbReference type="PANTHER" id="PTHR15256:SF6">
    <property type="entry name" value="INTEGRAL MEMBRANE PROTEIN DGCR2_IDD"/>
    <property type="match status" value="1"/>
</dbReference>